<dbReference type="AlphaFoldDB" id="A0A9Q9UV40"/>
<reference evidence="2 3" key="1">
    <citation type="submission" date="2019-09" db="EMBL/GenBank/DDBJ databases">
        <authorList>
            <person name="Depoorter E."/>
        </authorList>
    </citation>
    <scope>NUCLEOTIDE SEQUENCE [LARGE SCALE GENOMIC DNA]</scope>
    <source>
        <strain evidence="2">LMG 24066</strain>
    </source>
</reference>
<dbReference type="InterPro" id="IPR010985">
    <property type="entry name" value="Ribbon_hlx_hlx"/>
</dbReference>
<evidence type="ECO:0000313" key="3">
    <source>
        <dbReference type="Proteomes" id="UP000494172"/>
    </source>
</evidence>
<gene>
    <name evidence="2" type="ORF">BAR24066_07373</name>
</gene>
<feature type="domain" description="56B-like ribbon-helix-helix" evidence="1">
    <location>
        <begin position="42"/>
        <end position="63"/>
    </location>
</feature>
<protein>
    <recommendedName>
        <fullName evidence="1">56B-like ribbon-helix-helix domain-containing protein</fullName>
    </recommendedName>
</protein>
<dbReference type="EMBL" id="CABVPX010000063">
    <property type="protein sequence ID" value="VWC46074.1"/>
    <property type="molecule type" value="Genomic_DNA"/>
</dbReference>
<name>A0A9Q9UV40_9BURK</name>
<sequence>MSKTGTLSAGRPSAGRNKAATLASLADEAGLKRVNFQLSPELHTKLKIYAARQGKTITDILTEYVTSLPDE</sequence>
<evidence type="ECO:0000313" key="2">
    <source>
        <dbReference type="EMBL" id="VWC46074.1"/>
    </source>
</evidence>
<evidence type="ECO:0000259" key="1">
    <source>
        <dbReference type="Pfam" id="PF21432"/>
    </source>
</evidence>
<dbReference type="SUPFAM" id="SSF47598">
    <property type="entry name" value="Ribbon-helix-helix"/>
    <property type="match status" value="1"/>
</dbReference>
<organism evidence="2 3">
    <name type="scientific">Burkholderia arboris</name>
    <dbReference type="NCBI Taxonomy" id="488730"/>
    <lineage>
        <taxon>Bacteria</taxon>
        <taxon>Pseudomonadati</taxon>
        <taxon>Pseudomonadota</taxon>
        <taxon>Betaproteobacteria</taxon>
        <taxon>Burkholderiales</taxon>
        <taxon>Burkholderiaceae</taxon>
        <taxon>Burkholderia</taxon>
        <taxon>Burkholderia cepacia complex</taxon>
    </lineage>
</organism>
<dbReference type="RefSeq" id="WP_174994740.1">
    <property type="nucleotide sequence ID" value="NZ_CABVPX010000063.1"/>
</dbReference>
<dbReference type="Pfam" id="PF21432">
    <property type="entry name" value="56B_RHH"/>
    <property type="match status" value="1"/>
</dbReference>
<accession>A0A9Q9UV40</accession>
<dbReference type="InterPro" id="IPR013321">
    <property type="entry name" value="Arc_rbn_hlx_hlx"/>
</dbReference>
<dbReference type="Proteomes" id="UP000494172">
    <property type="component" value="Unassembled WGS sequence"/>
</dbReference>
<proteinExistence type="predicted"/>
<dbReference type="GO" id="GO:0006355">
    <property type="term" value="P:regulation of DNA-templated transcription"/>
    <property type="evidence" value="ECO:0007669"/>
    <property type="project" value="InterPro"/>
</dbReference>
<dbReference type="Gene3D" id="1.10.1220.10">
    <property type="entry name" value="Met repressor-like"/>
    <property type="match status" value="1"/>
</dbReference>
<dbReference type="InterPro" id="IPR049123">
    <property type="entry name" value="56B_RHH"/>
</dbReference>
<comment type="caution">
    <text evidence="2">The sequence shown here is derived from an EMBL/GenBank/DDBJ whole genome shotgun (WGS) entry which is preliminary data.</text>
</comment>